<reference evidence="1" key="1">
    <citation type="submission" date="2020-03" db="EMBL/GenBank/DDBJ databases">
        <title>The deep terrestrial virosphere.</title>
        <authorList>
            <person name="Holmfeldt K."/>
            <person name="Nilsson E."/>
            <person name="Simone D."/>
            <person name="Lopez-Fernandez M."/>
            <person name="Wu X."/>
            <person name="de Brujin I."/>
            <person name="Lundin D."/>
            <person name="Andersson A."/>
            <person name="Bertilsson S."/>
            <person name="Dopson M."/>
        </authorList>
    </citation>
    <scope>NUCLEOTIDE SEQUENCE</scope>
    <source>
        <strain evidence="1">MM415B00683</strain>
    </source>
</reference>
<proteinExistence type="predicted"/>
<evidence type="ECO:0000313" key="1">
    <source>
        <dbReference type="EMBL" id="QJA62931.1"/>
    </source>
</evidence>
<gene>
    <name evidence="1" type="ORF">MM415B00683_0001</name>
</gene>
<sequence>MEGIRAWGIAAGRRSTKNAAAGAFTWREYEEDNFPKDDWITILLVEKIK</sequence>
<organism evidence="1">
    <name type="scientific">viral metagenome</name>
    <dbReference type="NCBI Taxonomy" id="1070528"/>
    <lineage>
        <taxon>unclassified sequences</taxon>
        <taxon>metagenomes</taxon>
        <taxon>organismal metagenomes</taxon>
    </lineage>
</organism>
<dbReference type="EMBL" id="MT141486">
    <property type="protein sequence ID" value="QJA62931.1"/>
    <property type="molecule type" value="Genomic_DNA"/>
</dbReference>
<name>A0A6M3J182_9ZZZZ</name>
<accession>A0A6M3J182</accession>
<dbReference type="AlphaFoldDB" id="A0A6M3J182"/>
<protein>
    <submittedName>
        <fullName evidence="1">Uncharacterized protein</fullName>
    </submittedName>
</protein>